<gene>
    <name evidence="12" type="primary">LOC112467366</name>
</gene>
<keyword evidence="7 10" id="KW-0472">Membrane</keyword>
<dbReference type="GO" id="GO:0007165">
    <property type="term" value="P:signal transduction"/>
    <property type="evidence" value="ECO:0007669"/>
    <property type="project" value="UniProtKB-KW"/>
</dbReference>
<protein>
    <recommendedName>
        <fullName evidence="10">Odorant receptor</fullName>
    </recommendedName>
</protein>
<evidence type="ECO:0000256" key="7">
    <source>
        <dbReference type="ARBA" id="ARBA00023136"/>
    </source>
</evidence>
<dbReference type="GO" id="GO:0005549">
    <property type="term" value="F:odorant binding"/>
    <property type="evidence" value="ECO:0007669"/>
    <property type="project" value="InterPro"/>
</dbReference>
<keyword evidence="11" id="KW-1185">Reference proteome</keyword>
<dbReference type="PANTHER" id="PTHR21137:SF35">
    <property type="entry name" value="ODORANT RECEPTOR 19A-RELATED"/>
    <property type="match status" value="1"/>
</dbReference>
<keyword evidence="9 10" id="KW-0807">Transducer</keyword>
<keyword evidence="3 10" id="KW-0716">Sensory transduction</keyword>
<keyword evidence="8 10" id="KW-0675">Receptor</keyword>
<evidence type="ECO:0000256" key="4">
    <source>
        <dbReference type="ARBA" id="ARBA00022692"/>
    </source>
</evidence>
<evidence type="ECO:0000256" key="10">
    <source>
        <dbReference type="RuleBase" id="RU351113"/>
    </source>
</evidence>
<feature type="transmembrane region" description="Helical" evidence="10">
    <location>
        <begin position="195"/>
        <end position="220"/>
    </location>
</feature>
<dbReference type="GO" id="GO:0004984">
    <property type="term" value="F:olfactory receptor activity"/>
    <property type="evidence" value="ECO:0007669"/>
    <property type="project" value="InterPro"/>
</dbReference>
<evidence type="ECO:0000256" key="9">
    <source>
        <dbReference type="ARBA" id="ARBA00023224"/>
    </source>
</evidence>
<organism evidence="11 12">
    <name type="scientific">Temnothorax curvispinosus</name>
    <dbReference type="NCBI Taxonomy" id="300111"/>
    <lineage>
        <taxon>Eukaryota</taxon>
        <taxon>Metazoa</taxon>
        <taxon>Ecdysozoa</taxon>
        <taxon>Arthropoda</taxon>
        <taxon>Hexapoda</taxon>
        <taxon>Insecta</taxon>
        <taxon>Pterygota</taxon>
        <taxon>Neoptera</taxon>
        <taxon>Endopterygota</taxon>
        <taxon>Hymenoptera</taxon>
        <taxon>Apocrita</taxon>
        <taxon>Aculeata</taxon>
        <taxon>Formicoidea</taxon>
        <taxon>Formicidae</taxon>
        <taxon>Myrmicinae</taxon>
        <taxon>Temnothorax</taxon>
    </lineage>
</organism>
<dbReference type="InterPro" id="IPR004117">
    <property type="entry name" value="7tm6_olfct_rcpt"/>
</dbReference>
<feature type="transmembrane region" description="Helical" evidence="10">
    <location>
        <begin position="303"/>
        <end position="336"/>
    </location>
</feature>
<accession>A0A6J1RFY0</accession>
<comment type="caution">
    <text evidence="10">Lacks conserved residue(s) required for the propagation of feature annotation.</text>
</comment>
<name>A0A6J1RFY0_9HYME</name>
<dbReference type="Proteomes" id="UP000504618">
    <property type="component" value="Unplaced"/>
</dbReference>
<feature type="transmembrane region" description="Helical" evidence="10">
    <location>
        <begin position="76"/>
        <end position="95"/>
    </location>
</feature>
<evidence type="ECO:0000256" key="6">
    <source>
        <dbReference type="ARBA" id="ARBA00022989"/>
    </source>
</evidence>
<comment type="similarity">
    <text evidence="10">Belongs to the insect chemoreceptor superfamily. Heteromeric odorant receptor channel (TC 1.A.69) family.</text>
</comment>
<dbReference type="GO" id="GO:0005886">
    <property type="term" value="C:plasma membrane"/>
    <property type="evidence" value="ECO:0007669"/>
    <property type="project" value="UniProtKB-SubCell"/>
</dbReference>
<sequence length="421" mass="48605">LYLSRFPQVDFEWAVKLNRFTLNLIGLWPKVARNPRQKLMCNFRVLVTLLGIISLLIPSIHSLIKIFGNSLLMLDNLQLTLPPISCTIRIMIFWWKKEAVIPIMNMIAKDWIKLKSDQERSLMIRRAQTGRIIIICSYCVMGLACFFVTVLPAFGISMRLTPNITDPGRPLPVQTHYIYDITKRPQYELTFINQAISVAIAMTAYTAIDNFLSLLVFHICGQLDILKKYLQYLDKNINYHEVLKCCIVKHIRLLRAIDVIEDTYSTILLCLFAYFTVTFAFYGFRMISLFDEGNDMSFAHMVYFVSVVFNIFANMCLYCALGEILMSQVSCIYIFFMCKLNVICKRAFGIFKCNEIYHAAFNNRWYTLNPKIAEDLLFLMIRGSKPIYLTIGKISPVTMATFCSFVKTSVGYISVLHSTKN</sequence>
<keyword evidence="4 10" id="KW-0812">Transmembrane</keyword>
<dbReference type="GeneID" id="112467366"/>
<feature type="transmembrane region" description="Helical" evidence="10">
    <location>
        <begin position="43"/>
        <end position="64"/>
    </location>
</feature>
<evidence type="ECO:0000256" key="2">
    <source>
        <dbReference type="ARBA" id="ARBA00022475"/>
    </source>
</evidence>
<comment type="subcellular location">
    <subcellularLocation>
        <location evidence="1 10">Cell membrane</location>
        <topology evidence="1 10">Multi-pass membrane protein</topology>
    </subcellularLocation>
</comment>
<keyword evidence="5 10" id="KW-0552">Olfaction</keyword>
<dbReference type="PANTHER" id="PTHR21137">
    <property type="entry name" value="ODORANT RECEPTOR"/>
    <property type="match status" value="1"/>
</dbReference>
<feature type="transmembrane region" description="Helical" evidence="10">
    <location>
        <begin position="132"/>
        <end position="154"/>
    </location>
</feature>
<feature type="transmembrane region" description="Helical" evidence="10">
    <location>
        <begin position="264"/>
        <end position="283"/>
    </location>
</feature>
<evidence type="ECO:0000256" key="5">
    <source>
        <dbReference type="ARBA" id="ARBA00022725"/>
    </source>
</evidence>
<evidence type="ECO:0000313" key="11">
    <source>
        <dbReference type="Proteomes" id="UP000504618"/>
    </source>
</evidence>
<evidence type="ECO:0000256" key="1">
    <source>
        <dbReference type="ARBA" id="ARBA00004651"/>
    </source>
</evidence>
<dbReference type="RefSeq" id="XP_024891725.1">
    <property type="nucleotide sequence ID" value="XM_025035957.1"/>
</dbReference>
<dbReference type="OrthoDB" id="7634903at2759"/>
<evidence type="ECO:0000256" key="3">
    <source>
        <dbReference type="ARBA" id="ARBA00022606"/>
    </source>
</evidence>
<evidence type="ECO:0000256" key="8">
    <source>
        <dbReference type="ARBA" id="ARBA00023170"/>
    </source>
</evidence>
<keyword evidence="6 10" id="KW-1133">Transmembrane helix</keyword>
<dbReference type="Pfam" id="PF02949">
    <property type="entry name" value="7tm_6"/>
    <property type="match status" value="2"/>
</dbReference>
<feature type="non-terminal residue" evidence="12">
    <location>
        <position position="1"/>
    </location>
</feature>
<dbReference type="AlphaFoldDB" id="A0A6J1RFY0"/>
<proteinExistence type="inferred from homology"/>
<reference evidence="12" key="1">
    <citation type="submission" date="2025-08" db="UniProtKB">
        <authorList>
            <consortium name="RefSeq"/>
        </authorList>
    </citation>
    <scope>IDENTIFICATION</scope>
    <source>
        <tissue evidence="12">Whole body</tissue>
    </source>
</reference>
<keyword evidence="2" id="KW-1003">Cell membrane</keyword>
<evidence type="ECO:0000313" key="12">
    <source>
        <dbReference type="RefSeq" id="XP_024891725.1"/>
    </source>
</evidence>